<name>A0A5J5RQ49_GOSBA</name>
<reference evidence="4" key="1">
    <citation type="journal article" date="2020" name="Nat. Genet.">
        <title>Genomic diversifications of five Gossypium allopolyploid species and their impact on cotton improvement.</title>
        <authorList>
            <person name="Chen Z.J."/>
            <person name="Sreedasyam A."/>
            <person name="Ando A."/>
            <person name="Song Q."/>
            <person name="De Santiago L.M."/>
            <person name="Hulse-Kemp A.M."/>
            <person name="Ding M."/>
            <person name="Ye W."/>
            <person name="Kirkbride R.C."/>
            <person name="Jenkins J."/>
            <person name="Plott C."/>
            <person name="Lovell J."/>
            <person name="Lin Y.M."/>
            <person name="Vaughn R."/>
            <person name="Liu B."/>
            <person name="Simpson S."/>
            <person name="Scheffler B.E."/>
            <person name="Wen L."/>
            <person name="Saski C.A."/>
            <person name="Grover C.E."/>
            <person name="Hu G."/>
            <person name="Conover J.L."/>
            <person name="Carlson J.W."/>
            <person name="Shu S."/>
            <person name="Boston L.B."/>
            <person name="Williams M."/>
            <person name="Peterson D.G."/>
            <person name="McGee K."/>
            <person name="Jones D.C."/>
            <person name="Wendel J.F."/>
            <person name="Stelly D.M."/>
            <person name="Grimwood J."/>
            <person name="Schmutz J."/>
        </authorList>
    </citation>
    <scope>NUCLEOTIDE SEQUENCE [LARGE SCALE GENOMIC DNA]</scope>
    <source>
        <strain evidence="4">cv. 3-79</strain>
    </source>
</reference>
<keyword evidence="2" id="KW-0732">Signal</keyword>
<keyword evidence="4" id="KW-1185">Reference proteome</keyword>
<keyword evidence="1" id="KW-1133">Transmembrane helix</keyword>
<organism evidence="3 4">
    <name type="scientific">Gossypium barbadense</name>
    <name type="common">Sea Island cotton</name>
    <name type="synonym">Hibiscus barbadensis</name>
    <dbReference type="NCBI Taxonomy" id="3634"/>
    <lineage>
        <taxon>Eukaryota</taxon>
        <taxon>Viridiplantae</taxon>
        <taxon>Streptophyta</taxon>
        <taxon>Embryophyta</taxon>
        <taxon>Tracheophyta</taxon>
        <taxon>Spermatophyta</taxon>
        <taxon>Magnoliopsida</taxon>
        <taxon>eudicotyledons</taxon>
        <taxon>Gunneridae</taxon>
        <taxon>Pentapetalae</taxon>
        <taxon>rosids</taxon>
        <taxon>malvids</taxon>
        <taxon>Malvales</taxon>
        <taxon>Malvaceae</taxon>
        <taxon>Malvoideae</taxon>
        <taxon>Gossypium</taxon>
    </lineage>
</organism>
<evidence type="ECO:0000313" key="4">
    <source>
        <dbReference type="Proteomes" id="UP000327439"/>
    </source>
</evidence>
<feature type="transmembrane region" description="Helical" evidence="1">
    <location>
        <begin position="44"/>
        <end position="63"/>
    </location>
</feature>
<evidence type="ECO:0000313" key="3">
    <source>
        <dbReference type="EMBL" id="KAB2033257.1"/>
    </source>
</evidence>
<accession>A0A5J5RQ49</accession>
<protein>
    <submittedName>
        <fullName evidence="3">Uncharacterized protein</fullName>
    </submittedName>
</protein>
<proteinExistence type="predicted"/>
<dbReference type="Proteomes" id="UP000327439">
    <property type="component" value="Chromosome D04"/>
</dbReference>
<evidence type="ECO:0000256" key="1">
    <source>
        <dbReference type="SAM" id="Phobius"/>
    </source>
</evidence>
<feature type="chain" id="PRO_5023862633" evidence="2">
    <location>
        <begin position="21"/>
        <end position="65"/>
    </location>
</feature>
<sequence length="65" mass="7415">MLNVTVLISVLILQVPVLESRFQNALQMSDFLASRNLITCHLQLLLRVAYDLVMIIWVTMVITSL</sequence>
<dbReference type="EMBL" id="CM018218">
    <property type="protein sequence ID" value="KAB2033257.1"/>
    <property type="molecule type" value="Genomic_DNA"/>
</dbReference>
<keyword evidence="1" id="KW-0812">Transmembrane</keyword>
<keyword evidence="1" id="KW-0472">Membrane</keyword>
<feature type="signal peptide" evidence="2">
    <location>
        <begin position="1"/>
        <end position="20"/>
    </location>
</feature>
<evidence type="ECO:0000256" key="2">
    <source>
        <dbReference type="SAM" id="SignalP"/>
    </source>
</evidence>
<gene>
    <name evidence="3" type="ORF">ES319_D04G005600v1</name>
</gene>
<dbReference type="AlphaFoldDB" id="A0A5J5RQ49"/>